<evidence type="ECO:0000313" key="4">
    <source>
        <dbReference type="Proteomes" id="UP000320300"/>
    </source>
</evidence>
<dbReference type="Proteomes" id="UP000320300">
    <property type="component" value="Unassembled WGS sequence"/>
</dbReference>
<proteinExistence type="predicted"/>
<dbReference type="EMBL" id="FXTN01000022">
    <property type="protein sequence ID" value="SMO99366.1"/>
    <property type="molecule type" value="Genomic_DNA"/>
</dbReference>
<evidence type="ECO:0000259" key="2">
    <source>
        <dbReference type="Pfam" id="PF00144"/>
    </source>
</evidence>
<feature type="domain" description="Beta-lactamase-related" evidence="2">
    <location>
        <begin position="35"/>
        <end position="225"/>
    </location>
</feature>
<keyword evidence="4" id="KW-1185">Reference proteome</keyword>
<evidence type="ECO:0000313" key="3">
    <source>
        <dbReference type="EMBL" id="SMO99366.1"/>
    </source>
</evidence>
<accession>A0A521FTB8</accession>
<dbReference type="InterPro" id="IPR050491">
    <property type="entry name" value="AmpC-like"/>
</dbReference>
<dbReference type="PANTHER" id="PTHR46825">
    <property type="entry name" value="D-ALANYL-D-ALANINE-CARBOXYPEPTIDASE/ENDOPEPTIDASE AMPH"/>
    <property type="match status" value="1"/>
</dbReference>
<dbReference type="RefSeq" id="WP_142531285.1">
    <property type="nucleotide sequence ID" value="NZ_CBCSJO010000018.1"/>
</dbReference>
<protein>
    <submittedName>
        <fullName evidence="3">Beta-lactamase</fullName>
    </submittedName>
</protein>
<feature type="signal peptide" evidence="1">
    <location>
        <begin position="1"/>
        <end position="20"/>
    </location>
</feature>
<dbReference type="Gene3D" id="3.40.710.10">
    <property type="entry name" value="DD-peptidase/beta-lactamase superfamily"/>
    <property type="match status" value="1"/>
</dbReference>
<dbReference type="InterPro" id="IPR001466">
    <property type="entry name" value="Beta-lactam-related"/>
</dbReference>
<keyword evidence="1" id="KW-0732">Signal</keyword>
<feature type="chain" id="PRO_5021953438" evidence="1">
    <location>
        <begin position="21"/>
        <end position="242"/>
    </location>
</feature>
<gene>
    <name evidence="3" type="ORF">SAMN06265348_1229</name>
</gene>
<dbReference type="SUPFAM" id="SSF56601">
    <property type="entry name" value="beta-lactamase/transpeptidase-like"/>
    <property type="match status" value="1"/>
</dbReference>
<sequence length="242" mass="26960">MKKGFVICIAKALICITCHAQTPDAKADKYLEILLAETGEVFYYNATNYLLVQKVIEKYHRMPYDAWLRQVQFPAAGMKSTFFANSDQVINNKAPSYSYYYRDPLTGARSERNHLRQIHEVFPVMMHADAGAFSTARDLSSWISALKSGRLLNKSQSIASLWKPVRLNNGRTEGFGDAFTGYALGWPTMQRSAYPAVTAIGGGRCAVMVYPKDDLSIILLTNLSGCAPQEMADVIAGYYLGR</sequence>
<evidence type="ECO:0000256" key="1">
    <source>
        <dbReference type="SAM" id="SignalP"/>
    </source>
</evidence>
<dbReference type="AlphaFoldDB" id="A0A521FTB8"/>
<organism evidence="3 4">
    <name type="scientific">Pedobacter westerhofensis</name>
    <dbReference type="NCBI Taxonomy" id="425512"/>
    <lineage>
        <taxon>Bacteria</taxon>
        <taxon>Pseudomonadati</taxon>
        <taxon>Bacteroidota</taxon>
        <taxon>Sphingobacteriia</taxon>
        <taxon>Sphingobacteriales</taxon>
        <taxon>Sphingobacteriaceae</taxon>
        <taxon>Pedobacter</taxon>
    </lineage>
</organism>
<dbReference type="PANTHER" id="PTHR46825:SF9">
    <property type="entry name" value="BETA-LACTAMASE-RELATED DOMAIN-CONTAINING PROTEIN"/>
    <property type="match status" value="1"/>
</dbReference>
<dbReference type="InterPro" id="IPR012338">
    <property type="entry name" value="Beta-lactam/transpept-like"/>
</dbReference>
<dbReference type="Pfam" id="PF00144">
    <property type="entry name" value="Beta-lactamase"/>
    <property type="match status" value="1"/>
</dbReference>
<name>A0A521FTB8_9SPHI</name>
<dbReference type="OrthoDB" id="9793489at2"/>
<reference evidence="3 4" key="1">
    <citation type="submission" date="2017-05" db="EMBL/GenBank/DDBJ databases">
        <authorList>
            <person name="Varghese N."/>
            <person name="Submissions S."/>
        </authorList>
    </citation>
    <scope>NUCLEOTIDE SEQUENCE [LARGE SCALE GENOMIC DNA]</scope>
    <source>
        <strain evidence="3 4">DSM 19036</strain>
    </source>
</reference>